<organism evidence="2 3">
    <name type="scientific">Mycena sanguinolenta</name>
    <dbReference type="NCBI Taxonomy" id="230812"/>
    <lineage>
        <taxon>Eukaryota</taxon>
        <taxon>Fungi</taxon>
        <taxon>Dikarya</taxon>
        <taxon>Basidiomycota</taxon>
        <taxon>Agaricomycotina</taxon>
        <taxon>Agaricomycetes</taxon>
        <taxon>Agaricomycetidae</taxon>
        <taxon>Agaricales</taxon>
        <taxon>Marasmiineae</taxon>
        <taxon>Mycenaceae</taxon>
        <taxon>Mycena</taxon>
    </lineage>
</organism>
<dbReference type="PANTHER" id="PTHR33104:SF2">
    <property type="entry name" value="CXC3 LIKE CYSTEINE CLUSTER DOMAIN-CONTAINING PROTEIN"/>
    <property type="match status" value="1"/>
</dbReference>
<dbReference type="Pfam" id="PF18803">
    <property type="entry name" value="CxC2"/>
    <property type="match status" value="1"/>
</dbReference>
<comment type="caution">
    <text evidence="2">The sequence shown here is derived from an EMBL/GenBank/DDBJ whole genome shotgun (WGS) entry which is preliminary data.</text>
</comment>
<reference evidence="2" key="1">
    <citation type="submission" date="2020-05" db="EMBL/GenBank/DDBJ databases">
        <title>Mycena genomes resolve the evolution of fungal bioluminescence.</title>
        <authorList>
            <person name="Tsai I.J."/>
        </authorList>
    </citation>
    <scope>NUCLEOTIDE SEQUENCE</scope>
    <source>
        <strain evidence="2">160909Yilan</strain>
    </source>
</reference>
<evidence type="ECO:0000313" key="3">
    <source>
        <dbReference type="Proteomes" id="UP000623467"/>
    </source>
</evidence>
<evidence type="ECO:0000313" key="2">
    <source>
        <dbReference type="EMBL" id="KAF7337193.1"/>
    </source>
</evidence>
<dbReference type="InterPro" id="IPR040521">
    <property type="entry name" value="KDZ"/>
</dbReference>
<evidence type="ECO:0000259" key="1">
    <source>
        <dbReference type="Pfam" id="PF18803"/>
    </source>
</evidence>
<feature type="domain" description="CxC2-like cysteine cluster KDZ transposase-associated" evidence="1">
    <location>
        <begin position="27"/>
        <end position="136"/>
    </location>
</feature>
<dbReference type="OrthoDB" id="3214502at2759"/>
<dbReference type="Proteomes" id="UP000623467">
    <property type="component" value="Unassembled WGS sequence"/>
</dbReference>
<dbReference type="PANTHER" id="PTHR33104">
    <property type="entry name" value="SI:DKEY-29D5.2"/>
    <property type="match status" value="1"/>
</dbReference>
<accession>A0A8H6X9Y5</accession>
<keyword evidence="3" id="KW-1185">Reference proteome</keyword>
<gene>
    <name evidence="2" type="ORF">MSAN_02271500</name>
</gene>
<sequence>MPSSPDFPPVLLLAQRWTGVFFQSSCLKELGLRIQLGHLPRERCSTPRELHPKFVILHTNGIFEIAIDACDCEHALSAGSDKIQLLRAGLFPATDDRPRTAATFEVLDEWMVSTLQAKTTMYDFYKMLEKRTDNAGGCVPNRYNAFIQMSQEYAHLQMLIRGGRGHDSTGMDSTRPGQLAGWENASPDDQYLYIIFLALDACFRLKRRMVSSWAKDPSLSGGWAYFVESPEYREFLMTVTDQKEMSTCSGLAALDYANTKFARGYSATGVGMGVCARHEFIQLNGVGDLQRGERYVAFGICKHGFASLLRHIHHRLRKIISYDIVCQWWKRLKSRLAKLPKLVRLRIVLAICRFVIPKLHIEGHTLLCKVSFSLNLVPGSAQTDGEGIERPWANIGRVASSTGEMGPGSREDTLNNHWAWWNWQKLLGMAERLRTRLDHAKTEYAAQLEAFTTFSTQQETHVLRWRAMVEAFEADGTQKNPYAVEMKALTEAQVLLCLEQEESQRAEAGVPGIHTVSPSSFVAAALEVEDQQWNSKKAGTTAQEINLIALRRDLRRSIRRLRTLQATYTPAVILELAKHQAPEGEQPENEPLFLPSSLSAAQRAVEPVHGLAVIEDQLRDAQCAMSLVLLRNQLMIKARFLLYKRLHARHQGANTRARTLVVRNESKIRLHSEKYQMAHAAKLRLANGDEAKCGWRKLLETDIRCMEDPDDLRKSAVERKKKMDRCLAREDMLRATGELPPLTAEEKEQARRNASENTCEVSWIWTCAGTNGTNDLTFRSR</sequence>
<dbReference type="AlphaFoldDB" id="A0A8H6X9Y5"/>
<dbReference type="InterPro" id="IPR041457">
    <property type="entry name" value="CxC2_KDZ-assoc"/>
</dbReference>
<name>A0A8H6X9Y5_9AGAR</name>
<proteinExistence type="predicted"/>
<dbReference type="Pfam" id="PF18758">
    <property type="entry name" value="KDZ"/>
    <property type="match status" value="1"/>
</dbReference>
<dbReference type="EMBL" id="JACAZH010000035">
    <property type="protein sequence ID" value="KAF7337193.1"/>
    <property type="molecule type" value="Genomic_DNA"/>
</dbReference>
<protein>
    <submittedName>
        <fullName evidence="2">CxC2 domain-containing protein</fullName>
    </submittedName>
</protein>